<organism evidence="1 2">
    <name type="scientific">Pristionchus fissidentatus</name>
    <dbReference type="NCBI Taxonomy" id="1538716"/>
    <lineage>
        <taxon>Eukaryota</taxon>
        <taxon>Metazoa</taxon>
        <taxon>Ecdysozoa</taxon>
        <taxon>Nematoda</taxon>
        <taxon>Chromadorea</taxon>
        <taxon>Rhabditida</taxon>
        <taxon>Rhabditina</taxon>
        <taxon>Diplogasteromorpha</taxon>
        <taxon>Diplogasteroidea</taxon>
        <taxon>Neodiplogasteridae</taxon>
        <taxon>Pristionchus</taxon>
    </lineage>
</organism>
<reference evidence="1" key="1">
    <citation type="submission" date="2023-10" db="EMBL/GenBank/DDBJ databases">
        <title>Genome assembly of Pristionchus species.</title>
        <authorList>
            <person name="Yoshida K."/>
            <person name="Sommer R.J."/>
        </authorList>
    </citation>
    <scope>NUCLEOTIDE SEQUENCE</scope>
    <source>
        <strain evidence="1">RS5133</strain>
    </source>
</reference>
<accession>A0AAV5VAM0</accession>
<feature type="non-terminal residue" evidence="1">
    <location>
        <position position="103"/>
    </location>
</feature>
<dbReference type="EMBL" id="BTSY01000002">
    <property type="protein sequence ID" value="GMT15267.1"/>
    <property type="molecule type" value="Genomic_DNA"/>
</dbReference>
<keyword evidence="2" id="KW-1185">Reference proteome</keyword>
<protein>
    <submittedName>
        <fullName evidence="1">Uncharacterized protein</fullName>
    </submittedName>
</protein>
<evidence type="ECO:0000313" key="2">
    <source>
        <dbReference type="Proteomes" id="UP001432322"/>
    </source>
</evidence>
<proteinExistence type="predicted"/>
<sequence>TSIDSSSFCDRTSPFSIASASSFLSIGGFTSGLGGIPYTGAGSLAAALDGMDDEGGLGASLATAGAAGAAGGEAGTDGLDTLVFCFLLVQKTRRVRRRKKKEE</sequence>
<name>A0AAV5VAM0_9BILA</name>
<dbReference type="AlphaFoldDB" id="A0AAV5VAM0"/>
<evidence type="ECO:0000313" key="1">
    <source>
        <dbReference type="EMBL" id="GMT15267.1"/>
    </source>
</evidence>
<comment type="caution">
    <text evidence="1">The sequence shown here is derived from an EMBL/GenBank/DDBJ whole genome shotgun (WGS) entry which is preliminary data.</text>
</comment>
<feature type="non-terminal residue" evidence="1">
    <location>
        <position position="1"/>
    </location>
</feature>
<dbReference type="Proteomes" id="UP001432322">
    <property type="component" value="Unassembled WGS sequence"/>
</dbReference>
<gene>
    <name evidence="1" type="ORF">PFISCL1PPCAC_6564</name>
</gene>